<evidence type="ECO:0000313" key="3">
    <source>
        <dbReference type="EMBL" id="KAG0464512.1"/>
    </source>
</evidence>
<dbReference type="InterPro" id="IPR023213">
    <property type="entry name" value="CAT-like_dom_sf"/>
</dbReference>
<dbReference type="Gene3D" id="3.30.559.10">
    <property type="entry name" value="Chloramphenicol acetyltransferase-like domain"/>
    <property type="match status" value="1"/>
</dbReference>
<dbReference type="OrthoDB" id="496749at2759"/>
<keyword evidence="1" id="KW-0808">Transferase</keyword>
<proteinExistence type="predicted"/>
<dbReference type="PANTHER" id="PTHR31625">
    <property type="match status" value="1"/>
</dbReference>
<comment type="caution">
    <text evidence="3">The sequence shown here is derived from an EMBL/GenBank/DDBJ whole genome shotgun (WGS) entry which is preliminary data.</text>
</comment>
<evidence type="ECO:0000256" key="2">
    <source>
        <dbReference type="ARBA" id="ARBA00023315"/>
    </source>
</evidence>
<dbReference type="EMBL" id="JADCNL010000010">
    <property type="protein sequence ID" value="KAG0464512.1"/>
    <property type="molecule type" value="Genomic_DNA"/>
</dbReference>
<name>A0A835UK08_VANPL</name>
<reference evidence="3 4" key="1">
    <citation type="journal article" date="2020" name="Nat. Food">
        <title>A phased Vanilla planifolia genome enables genetic improvement of flavour and production.</title>
        <authorList>
            <person name="Hasing T."/>
            <person name="Tang H."/>
            <person name="Brym M."/>
            <person name="Khazi F."/>
            <person name="Huang T."/>
            <person name="Chambers A.H."/>
        </authorList>
    </citation>
    <scope>NUCLEOTIDE SEQUENCE [LARGE SCALE GENOMIC DNA]</scope>
    <source>
        <tissue evidence="3">Leaf</tissue>
    </source>
</reference>
<organism evidence="3 4">
    <name type="scientific">Vanilla planifolia</name>
    <name type="common">Vanilla</name>
    <dbReference type="NCBI Taxonomy" id="51239"/>
    <lineage>
        <taxon>Eukaryota</taxon>
        <taxon>Viridiplantae</taxon>
        <taxon>Streptophyta</taxon>
        <taxon>Embryophyta</taxon>
        <taxon>Tracheophyta</taxon>
        <taxon>Spermatophyta</taxon>
        <taxon>Magnoliopsida</taxon>
        <taxon>Liliopsida</taxon>
        <taxon>Asparagales</taxon>
        <taxon>Orchidaceae</taxon>
        <taxon>Vanilloideae</taxon>
        <taxon>Vanilleae</taxon>
        <taxon>Vanilla</taxon>
    </lineage>
</organism>
<protein>
    <submittedName>
        <fullName evidence="3">Uncharacterized protein</fullName>
    </submittedName>
</protein>
<dbReference type="AlphaFoldDB" id="A0A835UK08"/>
<sequence>MIAVAFGYLDYLLQQLLKICFMEMQMEELVDERGATTMIVEAVWEVIRGLEIGAFEEVKNWVRLMKDYVKMRVLTVVGSPKLGLYEMGFGWARPTKVELVSIGKTRAFLLVDSREVDGGIKVGIALLI</sequence>
<accession>A0A835UK08</accession>
<dbReference type="Proteomes" id="UP000636800">
    <property type="component" value="Chromosome 10"/>
</dbReference>
<evidence type="ECO:0000313" key="4">
    <source>
        <dbReference type="Proteomes" id="UP000636800"/>
    </source>
</evidence>
<gene>
    <name evidence="3" type="ORF">HPP92_020581</name>
</gene>
<dbReference type="Pfam" id="PF02458">
    <property type="entry name" value="Transferase"/>
    <property type="match status" value="1"/>
</dbReference>
<dbReference type="GO" id="GO:0016747">
    <property type="term" value="F:acyltransferase activity, transferring groups other than amino-acyl groups"/>
    <property type="evidence" value="ECO:0007669"/>
    <property type="project" value="UniProtKB-ARBA"/>
</dbReference>
<dbReference type="InterPro" id="IPR051504">
    <property type="entry name" value="Plant_metabolite_acyltrans"/>
</dbReference>
<evidence type="ECO:0000256" key="1">
    <source>
        <dbReference type="ARBA" id="ARBA00022679"/>
    </source>
</evidence>
<keyword evidence="4" id="KW-1185">Reference proteome</keyword>
<keyword evidence="2" id="KW-0012">Acyltransferase</keyword>